<keyword evidence="8 9" id="KW-0807">Transducer</keyword>
<sequence length="363" mass="41245">MDDHHYHHDNSSEWLFGPCNYNADYNSRRIGLFLVHLFLFVGGLVVNAVVVWVNWRRRHSRNTVIFCLLNMGVSDLMILTMVPFYMLDTILDHVWLWGEFLCRFSNLIFVLNIYSSSFFLVYMTVERYLTVRRGSAPKPWGVSEKRKRTLICAGLWTLSLFLSLLETVHVQVLDWEEPGCYIVPLYDYVGWYTSLSVIFLLFQFLGPAAIIVTFNILTARAVQASPEVQGGSSKNVWLLHVYSLVYIICWLPINVNLLLMVVDFLEPTLFDCDTTEHLIFGYAVLQAVSLLHSIANPILYSLLSRSFRSHLIRAIVQHLPKEALATKGTLNHGNSAAQGEGATNGGKAREMSESSTSHSDVDS</sequence>
<dbReference type="AlphaFoldDB" id="A0A6J2VQ23"/>
<keyword evidence="13" id="KW-1185">Reference proteome</keyword>
<evidence type="ECO:0000256" key="10">
    <source>
        <dbReference type="SAM" id="MobiDB-lite"/>
    </source>
</evidence>
<keyword evidence="6 11" id="KW-0472">Membrane</keyword>
<accession>A0A6J2VQ23</accession>
<keyword evidence="3 9" id="KW-0812">Transmembrane</keyword>
<dbReference type="PANTHER" id="PTHR24226:SF0">
    <property type="entry name" value="G-PROTEIN COUPLED RECEPTOR 182"/>
    <property type="match status" value="1"/>
</dbReference>
<name>A0A6J2VQ23_CHACN</name>
<organism evidence="13 14">
    <name type="scientific">Chanos chanos</name>
    <name type="common">Milkfish</name>
    <name type="synonym">Mugil chanos</name>
    <dbReference type="NCBI Taxonomy" id="29144"/>
    <lineage>
        <taxon>Eukaryota</taxon>
        <taxon>Metazoa</taxon>
        <taxon>Chordata</taxon>
        <taxon>Craniata</taxon>
        <taxon>Vertebrata</taxon>
        <taxon>Euteleostomi</taxon>
        <taxon>Actinopterygii</taxon>
        <taxon>Neopterygii</taxon>
        <taxon>Teleostei</taxon>
        <taxon>Ostariophysi</taxon>
        <taxon>Gonorynchiformes</taxon>
        <taxon>Chanidae</taxon>
        <taxon>Chanos</taxon>
    </lineage>
</organism>
<dbReference type="RefSeq" id="XP_030634103.1">
    <property type="nucleotide sequence ID" value="XM_030778243.1"/>
</dbReference>
<evidence type="ECO:0000256" key="8">
    <source>
        <dbReference type="ARBA" id="ARBA00023224"/>
    </source>
</evidence>
<feature type="transmembrane region" description="Helical" evidence="11">
    <location>
        <begin position="279"/>
        <end position="303"/>
    </location>
</feature>
<evidence type="ECO:0000259" key="12">
    <source>
        <dbReference type="PROSITE" id="PS50262"/>
    </source>
</evidence>
<feature type="domain" description="G-protein coupled receptors family 1 profile" evidence="12">
    <location>
        <begin position="46"/>
        <end position="300"/>
    </location>
</feature>
<dbReference type="PANTHER" id="PTHR24226">
    <property type="entry name" value="G-PROTEIN COUPLED RECEPTOR 182 AND ESTROGEN RECEPTOR 1"/>
    <property type="match status" value="1"/>
</dbReference>
<evidence type="ECO:0000256" key="5">
    <source>
        <dbReference type="ARBA" id="ARBA00023040"/>
    </source>
</evidence>
<keyword evidence="7 9" id="KW-0675">Receptor</keyword>
<dbReference type="SUPFAM" id="SSF81321">
    <property type="entry name" value="Family A G protein-coupled receptor-like"/>
    <property type="match status" value="1"/>
</dbReference>
<dbReference type="GO" id="GO:0005886">
    <property type="term" value="C:plasma membrane"/>
    <property type="evidence" value="ECO:0007669"/>
    <property type="project" value="UniProtKB-SubCell"/>
</dbReference>
<feature type="region of interest" description="Disordered" evidence="10">
    <location>
        <begin position="330"/>
        <end position="363"/>
    </location>
</feature>
<comment type="subcellular location">
    <subcellularLocation>
        <location evidence="1">Cell membrane</location>
        <topology evidence="1">Multi-pass membrane protein</topology>
    </subcellularLocation>
</comment>
<evidence type="ECO:0000256" key="2">
    <source>
        <dbReference type="ARBA" id="ARBA00022475"/>
    </source>
</evidence>
<reference evidence="14" key="1">
    <citation type="submission" date="2025-08" db="UniProtKB">
        <authorList>
            <consortium name="RefSeq"/>
        </authorList>
    </citation>
    <scope>IDENTIFICATION</scope>
</reference>
<dbReference type="PRINTS" id="PR00237">
    <property type="entry name" value="GPCRRHODOPSN"/>
</dbReference>
<evidence type="ECO:0000313" key="13">
    <source>
        <dbReference type="Proteomes" id="UP000504632"/>
    </source>
</evidence>
<dbReference type="InterPro" id="IPR017452">
    <property type="entry name" value="GPCR_Rhodpsn_7TM"/>
</dbReference>
<evidence type="ECO:0000256" key="4">
    <source>
        <dbReference type="ARBA" id="ARBA00022989"/>
    </source>
</evidence>
<feature type="transmembrane region" description="Helical" evidence="11">
    <location>
        <begin position="192"/>
        <end position="217"/>
    </location>
</feature>
<dbReference type="PROSITE" id="PS50262">
    <property type="entry name" value="G_PROTEIN_RECEP_F1_2"/>
    <property type="match status" value="1"/>
</dbReference>
<feature type="transmembrane region" description="Helical" evidence="11">
    <location>
        <begin position="107"/>
        <end position="129"/>
    </location>
</feature>
<keyword evidence="5 9" id="KW-0297">G-protein coupled receptor</keyword>
<feature type="transmembrane region" description="Helical" evidence="11">
    <location>
        <begin position="65"/>
        <end position="87"/>
    </location>
</feature>
<dbReference type="Proteomes" id="UP000504632">
    <property type="component" value="Chromosome 6"/>
</dbReference>
<gene>
    <name evidence="14" type="primary">LOC115815286</name>
</gene>
<evidence type="ECO:0000256" key="9">
    <source>
        <dbReference type="RuleBase" id="RU000688"/>
    </source>
</evidence>
<evidence type="ECO:0000313" key="14">
    <source>
        <dbReference type="RefSeq" id="XP_030634103.1"/>
    </source>
</evidence>
<feature type="transmembrane region" description="Helical" evidence="11">
    <location>
        <begin position="237"/>
        <end position="259"/>
    </location>
</feature>
<keyword evidence="2" id="KW-1003">Cell membrane</keyword>
<comment type="similarity">
    <text evidence="9">Belongs to the G-protein coupled receptor 1 family.</text>
</comment>
<dbReference type="InterPro" id="IPR047143">
    <property type="entry name" value="GPER1-like"/>
</dbReference>
<dbReference type="InterPro" id="IPR000276">
    <property type="entry name" value="GPCR_Rhodpsn"/>
</dbReference>
<dbReference type="Gene3D" id="1.20.1070.10">
    <property type="entry name" value="Rhodopsin 7-helix transmembrane proteins"/>
    <property type="match status" value="1"/>
</dbReference>
<feature type="transmembrane region" description="Helical" evidence="11">
    <location>
        <begin position="150"/>
        <end position="172"/>
    </location>
</feature>
<keyword evidence="4 11" id="KW-1133">Transmembrane helix</keyword>
<dbReference type="InParanoid" id="A0A6J2VQ23"/>
<evidence type="ECO:0000256" key="3">
    <source>
        <dbReference type="ARBA" id="ARBA00022692"/>
    </source>
</evidence>
<feature type="transmembrane region" description="Helical" evidence="11">
    <location>
        <begin position="30"/>
        <end position="53"/>
    </location>
</feature>
<dbReference type="GeneID" id="115815286"/>
<evidence type="ECO:0000256" key="1">
    <source>
        <dbReference type="ARBA" id="ARBA00004651"/>
    </source>
</evidence>
<dbReference type="PROSITE" id="PS00237">
    <property type="entry name" value="G_PROTEIN_RECEP_F1_1"/>
    <property type="match status" value="1"/>
</dbReference>
<dbReference type="GO" id="GO:0004930">
    <property type="term" value="F:G protein-coupled receptor activity"/>
    <property type="evidence" value="ECO:0007669"/>
    <property type="project" value="UniProtKB-KW"/>
</dbReference>
<evidence type="ECO:0000256" key="11">
    <source>
        <dbReference type="SAM" id="Phobius"/>
    </source>
</evidence>
<proteinExistence type="inferred from homology"/>
<feature type="compositionally biased region" description="Low complexity" evidence="10">
    <location>
        <begin position="353"/>
        <end position="363"/>
    </location>
</feature>
<dbReference type="Pfam" id="PF00001">
    <property type="entry name" value="7tm_1"/>
    <property type="match status" value="1"/>
</dbReference>
<evidence type="ECO:0000256" key="7">
    <source>
        <dbReference type="ARBA" id="ARBA00023170"/>
    </source>
</evidence>
<protein>
    <submittedName>
        <fullName evidence="14">G-protein coupled receptor 182-like</fullName>
    </submittedName>
</protein>
<dbReference type="OrthoDB" id="5963140at2759"/>
<evidence type="ECO:0000256" key="6">
    <source>
        <dbReference type="ARBA" id="ARBA00023136"/>
    </source>
</evidence>